<organism evidence="3 4">
    <name type="scientific">Humisphaera borealis</name>
    <dbReference type="NCBI Taxonomy" id="2807512"/>
    <lineage>
        <taxon>Bacteria</taxon>
        <taxon>Pseudomonadati</taxon>
        <taxon>Planctomycetota</taxon>
        <taxon>Phycisphaerae</taxon>
        <taxon>Tepidisphaerales</taxon>
        <taxon>Tepidisphaeraceae</taxon>
        <taxon>Humisphaera</taxon>
    </lineage>
</organism>
<name>A0A7M2X073_9BACT</name>
<evidence type="ECO:0000313" key="4">
    <source>
        <dbReference type="Proteomes" id="UP000593765"/>
    </source>
</evidence>
<reference evidence="3 4" key="1">
    <citation type="submission" date="2020-10" db="EMBL/GenBank/DDBJ databases">
        <title>Wide distribution of Phycisphaera-like planctomycetes from WD2101 soil group in peatlands and genome analysis of the first cultivated representative.</title>
        <authorList>
            <person name="Dedysh S.N."/>
            <person name="Beletsky A.V."/>
            <person name="Ivanova A."/>
            <person name="Kulichevskaya I.S."/>
            <person name="Suzina N.E."/>
            <person name="Philippov D.A."/>
            <person name="Rakitin A.L."/>
            <person name="Mardanov A.V."/>
            <person name="Ravin N.V."/>
        </authorList>
    </citation>
    <scope>NUCLEOTIDE SEQUENCE [LARGE SCALE GENOMIC DNA]</scope>
    <source>
        <strain evidence="3 4">M1803</strain>
    </source>
</reference>
<dbReference type="InterPro" id="IPR019197">
    <property type="entry name" value="Biotin-prot_ligase_N"/>
</dbReference>
<protein>
    <recommendedName>
        <fullName evidence="2">Biotin-protein ligase N-terminal domain-containing protein</fullName>
    </recommendedName>
</protein>
<dbReference type="AlphaFoldDB" id="A0A7M2X073"/>
<feature type="region of interest" description="Disordered" evidence="1">
    <location>
        <begin position="1"/>
        <end position="30"/>
    </location>
</feature>
<proteinExistence type="predicted"/>
<dbReference type="Gene3D" id="3.40.50.880">
    <property type="match status" value="1"/>
</dbReference>
<feature type="compositionally biased region" description="Polar residues" evidence="1">
    <location>
        <begin position="15"/>
        <end position="29"/>
    </location>
</feature>
<dbReference type="SUPFAM" id="SSF52317">
    <property type="entry name" value="Class I glutamine amidotransferase-like"/>
    <property type="match status" value="1"/>
</dbReference>
<dbReference type="Pfam" id="PF09825">
    <property type="entry name" value="BPL_N"/>
    <property type="match status" value="1"/>
</dbReference>
<feature type="domain" description="Biotin-protein ligase N-terminal" evidence="2">
    <location>
        <begin position="81"/>
        <end position="235"/>
    </location>
</feature>
<dbReference type="RefSeq" id="WP_206294308.1">
    <property type="nucleotide sequence ID" value="NZ_CP063458.1"/>
</dbReference>
<dbReference type="Proteomes" id="UP000593765">
    <property type="component" value="Chromosome"/>
</dbReference>
<evidence type="ECO:0000259" key="2">
    <source>
        <dbReference type="Pfam" id="PF09825"/>
    </source>
</evidence>
<keyword evidence="4" id="KW-1185">Reference proteome</keyword>
<feature type="compositionally biased region" description="Basic and acidic residues" evidence="1">
    <location>
        <begin position="1"/>
        <end position="13"/>
    </location>
</feature>
<accession>A0A7M2X073</accession>
<dbReference type="CDD" id="cd03128">
    <property type="entry name" value="GAT_1"/>
    <property type="match status" value="1"/>
</dbReference>
<sequence length="259" mass="27276">MSSADRADYERNKAWQRQRTADATLSQSAPAAPPDVGVYIDAGVWHLGARSIVEAVESSGVRCRLLDHSDLSPGGLQGLRAVIFPGGWAPLQRDVNSPAAWTEIRRFVADGGRYIGVCAGAYLASTSVTWYGQSYRYPLNLFDGNADGPLRGLSPYPTPGGVRLSVTEAGRERGLAALGEADVYYNGGSCFVGRGTGENAMTTLATYPDGSAAVITQRLGQGEIVLIGAHPERPSPAIAGPASPVPAHAITFYGSLVKR</sequence>
<dbReference type="KEGG" id="hbs:IPV69_07310"/>
<evidence type="ECO:0000313" key="3">
    <source>
        <dbReference type="EMBL" id="QOV91158.1"/>
    </source>
</evidence>
<gene>
    <name evidence="3" type="ORF">IPV69_07310</name>
</gene>
<evidence type="ECO:0000256" key="1">
    <source>
        <dbReference type="SAM" id="MobiDB-lite"/>
    </source>
</evidence>
<dbReference type="EMBL" id="CP063458">
    <property type="protein sequence ID" value="QOV91158.1"/>
    <property type="molecule type" value="Genomic_DNA"/>
</dbReference>
<dbReference type="InterPro" id="IPR029062">
    <property type="entry name" value="Class_I_gatase-like"/>
</dbReference>